<reference evidence="3" key="1">
    <citation type="journal article" date="2014" name="Front. Microbiol.">
        <title>High frequency of phylogenetically diverse reductive dehalogenase-homologous genes in deep subseafloor sedimentary metagenomes.</title>
        <authorList>
            <person name="Kawai M."/>
            <person name="Futagami T."/>
            <person name="Toyoda A."/>
            <person name="Takaki Y."/>
            <person name="Nishi S."/>
            <person name="Hori S."/>
            <person name="Arai W."/>
            <person name="Tsubouchi T."/>
            <person name="Morono Y."/>
            <person name="Uchiyama I."/>
            <person name="Ito T."/>
            <person name="Fujiyama A."/>
            <person name="Inagaki F."/>
            <person name="Takami H."/>
        </authorList>
    </citation>
    <scope>NUCLEOTIDE SEQUENCE</scope>
    <source>
        <strain evidence="3">Expedition CK06-06</strain>
    </source>
</reference>
<sequence>MDMYILASAFVLILFIVIIYAIFLISRKKNQVKFWRDQADFKSKSLDNVYENIEALSETNASYLKRIKELEDMKGDAFQVKLRNEIIEVNVDFTKMEMVMVLAGASVLLKDTKDPVDAQIYIDLINKINGFIGDMKE</sequence>
<keyword evidence="1" id="KW-0175">Coiled coil</keyword>
<keyword evidence="2" id="KW-0472">Membrane</keyword>
<protein>
    <submittedName>
        <fullName evidence="3">Uncharacterized protein</fullName>
    </submittedName>
</protein>
<feature type="coiled-coil region" evidence="1">
    <location>
        <begin position="46"/>
        <end position="73"/>
    </location>
</feature>
<accession>X0RZD8</accession>
<proteinExistence type="predicted"/>
<dbReference type="AlphaFoldDB" id="X0RZD8"/>
<gene>
    <name evidence="3" type="ORF">S01H1_10761</name>
</gene>
<evidence type="ECO:0000256" key="2">
    <source>
        <dbReference type="SAM" id="Phobius"/>
    </source>
</evidence>
<organism evidence="3">
    <name type="scientific">marine sediment metagenome</name>
    <dbReference type="NCBI Taxonomy" id="412755"/>
    <lineage>
        <taxon>unclassified sequences</taxon>
        <taxon>metagenomes</taxon>
        <taxon>ecological metagenomes</taxon>
    </lineage>
</organism>
<dbReference type="EMBL" id="BARS01005484">
    <property type="protein sequence ID" value="GAF74143.1"/>
    <property type="molecule type" value="Genomic_DNA"/>
</dbReference>
<evidence type="ECO:0000256" key="1">
    <source>
        <dbReference type="SAM" id="Coils"/>
    </source>
</evidence>
<evidence type="ECO:0000313" key="3">
    <source>
        <dbReference type="EMBL" id="GAF74143.1"/>
    </source>
</evidence>
<name>X0RZD8_9ZZZZ</name>
<keyword evidence="2" id="KW-0812">Transmembrane</keyword>
<feature type="transmembrane region" description="Helical" evidence="2">
    <location>
        <begin position="6"/>
        <end position="26"/>
    </location>
</feature>
<keyword evidence="2" id="KW-1133">Transmembrane helix</keyword>
<comment type="caution">
    <text evidence="3">The sequence shown here is derived from an EMBL/GenBank/DDBJ whole genome shotgun (WGS) entry which is preliminary data.</text>
</comment>